<dbReference type="EMBL" id="BBLT01000005">
    <property type="protein sequence ID" value="GAL85682.1"/>
    <property type="molecule type" value="Genomic_DNA"/>
</dbReference>
<comment type="caution">
    <text evidence="1">The sequence shown here is derived from an EMBL/GenBank/DDBJ whole genome shotgun (WGS) entry which is preliminary data.</text>
</comment>
<evidence type="ECO:0000313" key="2">
    <source>
        <dbReference type="Proteomes" id="UP000030185"/>
    </source>
</evidence>
<gene>
    <name evidence="1" type="ORF">MYP_2911</name>
</gene>
<dbReference type="eggNOG" id="COG4932">
    <property type="taxonomic scope" value="Bacteria"/>
</dbReference>
<proteinExistence type="predicted"/>
<evidence type="ECO:0000313" key="1">
    <source>
        <dbReference type="EMBL" id="GAL85682.1"/>
    </source>
</evidence>
<reference evidence="1 2" key="1">
    <citation type="submission" date="2014-09" db="EMBL/GenBank/DDBJ databases">
        <title>Sporocytophaga myxococcoides PG-01 genome sequencing.</title>
        <authorList>
            <person name="Liu L."/>
            <person name="Gao P.J."/>
            <person name="Chen G.J."/>
            <person name="Wang L.S."/>
        </authorList>
    </citation>
    <scope>NUCLEOTIDE SEQUENCE [LARGE SCALE GENOMIC DNA]</scope>
    <source>
        <strain evidence="1 2">PG-01</strain>
    </source>
</reference>
<dbReference type="STRING" id="153721.MYP_2911"/>
<dbReference type="Pfam" id="PF13585">
    <property type="entry name" value="CHU_C"/>
    <property type="match status" value="1"/>
</dbReference>
<sequence length="3755" mass="392947">MMPTSSSNGYVQIFDLNTLSRPFATFNAPEDYRLNIQVCNPGEKIYMGFKQTNDDVFFRLMDESNNAVPIPGLTPVAGTTNTYRLPKSGAGYIDSYDKAYNGPSQIVGGGGYNALEFTPPGPGTYHIEFNPKSSTTPTPEKRIFTYFDITVANPSTNKIQTGRLWSKAWDFTTNADANRFVTTMYVYAKDSIITSLNFNGIQPFGFSISANSTGTTKTGNAEFDRQSKIGNYTYPEYKLFLTEPDTNCFPVGRFGSLTQDPKITGCDPNNRCIEIYTDKTGTVEILFEFNGQAGYQKGTSDILFNTTVKAGYNCIPWNTKDGLGNVVPANKTFDINVNYFNGLTHLPLYDVENHLNGYIVELYAPKKGGNTVPKLYWDDSKIIAGSNLDGTVNLTGCTGGCHKWRNRGYNDCVPTCPESINTWWYANVIEKKLNYTVQNVTVDAESRNAPLAPNDTTVCADITTFILSGKITGATGGKWSGGNGTFSNINDLNAGYTPTAAEKTAGMVKLFLTSNPTSGCPSVTDTMRIFFTPLPTVNAGPTSNICSNTTTVQLSGVVTNASKVTWSGGNGNFIPNRNRVNPVYSPTKEELESGSIELTLTATSNGLCAPVSSKTKIIVAPPSIADAGKDTTVCSNNAVILLNGSIKGGTAGKWTGGTGTFLPDANTLNATYIPGKGELGAANIVLNLTPEHNPCGTVSDQMIINLTRPPRVEAGPDKELCKKDIIQLNGFVEGATGILWSSEGNGTFKPSATSLNATYEPSSADTAKASIKLYLSSTGNGLCSPVKDSLIVKFRPSPKIVVNQNLVACENNPNVVLSAKISGASGILWSSVNYGTFTPSASHLNVTYIPSSKDLADNLAIINITSVGNDFNCSSSTEKILILIDPAPTVDAGPAQTLCANNANITLKGTATLGTSVTWSGGNGIFTPSKDSLNAVYTPTPSEIASGKLKLTLTAQKPSCLPVSDDVEITFTPGPIVKAGPAQSVCENNAQVTLNGTVSFGAGVWSGGSGTFSPNNTSLVTTYTPSAAEIASGFAKLYLTSSNNGNCKSETDSLEITIIKAPVVTTSNSVNVCKNNPTIDLDGKVTLPAKGGMWSGGKGVFSPNANTIKAIYTPTADEINSGSLKLTLSSTDNGLCNSSFAYLNITFTPSPEVDAGPGQDLCSNTPGIQLNGSKTVAGGIVWSGGNGKFTPNATAINAVYSPSVAEVIAGSVTLTIVTTDNGNCNPVSDNVTFKLLPAPEVNAGPDQFVCGTETAIVFNYGTFKNATGTTWSSNGNGSFLPNNSIINATYNITANDKSRGSVTFTLTTTGTGVCPPVSDDMVVTFTTVPVIDAGPDQFICTNDLPIRLNAIGSRSTWTGGSGTFTPDAKTLNAIYTPSPSELSSGVVKLKITTDAVGSCPPVSDEITFRIPKGPEIEAGPDQIVCGNTPNVSLNGKVGNAKGALWSTNGTGSFLPDRSSLTATYVPSSADTSAGSVILTLTSIGNDTCSLVSDRLTVTFKDAVVVDAGPEQTLCANVSGIPLHGVVVNASGGTWSGGSGSYAPNASSLNATYIPSATEVNSKKIVLTLTSVSDGICPPQSDQVTFILQDAPKVDAGPDQTVCANTSFIKLAGSFANAGGIIWKSSGSGTFAPDASQKDASYYVSSQDTVIKKITLTISTTGNGVCNPAEDKMTLTITPIPTVDAGPDQELCENVTSVTLSGKINVATGGSWTSTGTGTFSSNGINAIYKPSTADLKKGILTFTLTSTGNGACVPGKDAMTVKFTPMPRANAGNDFTICESSSSITLNGTIEAASGGVWSTSGDGTFANRNNVNTTYNLGGGDISKGNVTLTLKSLGNGACPEAVSSIKVTILPLPKVNAGPDQTVCADVSEVSLSGTITNYSSALWISQGTGTFLPNSSDLNAKYKPSAEDIAAKQIKITLKGVGNAPCATLTDDMLINITPLVTVNAGPDQKVCSDVTGIQLTGNVTVAAGQQWSTTGTGTFSPNANALNPVYIPSKTDKDAGKVTFKILSTGNGTCNAVTDFSDVSFTPAPTVKAGPDLEICEDATSVSLTGVVTIATGGNWSTSGDGGFNPTANQLNTSYLIGNADKTPGSIIRLVLTTTGNGLCQPVRDTLNIIVKPLSVVNAGGDQVVCEDVAGIPLAGSVLNATGGIWKSSGAGTFSPNASILNATYIPSAAERTSGKVQLTLTATGTGVCNPLSDVMEIAFEKTPVVNAGPDINVCADIGAVQLSATVTYATGVKWNTSGDGNFSPDHITNNPMYLIGYNDSINKKVIITATSTGNGNCAAVSDQMVLTISPIPSVDAGPDIVACSDVTSIHLNGKVKVASGGYWISTGSGTFSPGPDNPVAEYLPSASDKLTTTYLILNSAGNGSCNFYSDTLTLRFDTNPKVDAGPDRTVCETDLPIKLEGSGNNATWTSPGGGVFLPDAKVTNGTYMPTASEIAAKTVTLTISSPASGMCPATSDQVTFTIIPGPIVNAGSITSICNTMTTIALAGNVTNGNVIWTSTGKGTFQNANAASTTYNIAADDKLAGVVTLILSSDGNGVCNPIGDTLNLTFDPEVIADPGFDQSLCADVPAFQLSGTAKNYSSIQWSTTGTGGLNNATTLTPDYTPSVTERNNHGSVKVTMKVNGLGNCPPVTKDVLLSLTPAPTANPGLDTIVCSNSQAIPLKATITVAGGAVWSTSGTGTFSPGAQSLIASYIPSENDKSSTVTLTLKTTVNGTCGQVTKDKKIDFVKMPEADAGPDDTICVNAVAGIALNGIVKSVTGSGIWTAMGTGSFSAPTTTLINTYSPSNEEKLAGTFILALKTTGNTVCPEITDYKSVTIQYLPEANAGLDQNVCVDIPGIKLNGSLTRALSGEWTTNGDGTFSPDQFTLNASYIPGVADRTKTGIILSLATKDNGKCAPSTDPLNITFIPLPDGNAGNDTTVCEDAAVVNLNGSVTNSSGVIWTTDGSGKFSPSASSLIATYIPGLSDIKAGGVTLRLKVNGVSQCGGVTKLKHVTINPRPTVYAGPDQRVCEKTEEIKVAGSASNYTSVNWTSSGIGIFGNGNVLSTIYKTDPTDFDAEAINLILEVQGKPGCKPVQDQLTVQFVPKPEVIAGPSQNFCFDAPEILLTGKVINAVNTEWVSSGSGIFIPGRNSLNTKYIPSLEDRISGSVKLSVRNTDVPLCKADGDTLEITFIPMPVSDPGPAIVCDIANGAKLNGKFQNATGVFWTSDGTGTFSPDPKDPGATYYPSMQDKQKGTIHLNLTTTGNGVCNETVAMTTLVIEPKPIADAGKDLDVCISSTPTITANLTGDVSYEWYNLKGILMGSGPNIMLPNLDRDTTLVLRVFDSRPCDQFDTVTVRVFNPPTIGMPGDTCFDQPLYVAAKLRDIPLVTGQYIWSQDGKLMPNQTLPILSVPRPGEYTVTYAFGNCSVSKKIKINPLPVLMGSDKIACENRSTVLSISSTLPSSNYQWSGPGVNATTSAGNLGIIVPLDTSFYQVSVITNDGCRASHDIRVIGVPSPIFSIKDSAFCANKTVMFVARPTNISNIDSLPVTYEWMKNGVSMNNSNDSLLINSEGAYAVKVTIGECDTLLTTKIKLNEVPNPRLPKELDLCMEKREVIKLDAGPGLIYKWSGDVEVNNDTTRILFATDSGFYKVRVINQYQCENEDSTTIKDICPPRLYVPTGLDPNTEGKSTLDIFGKYYTNFQITIFNRWGEVIFMSNDPKEIWDGTYRGEVMPIGVYNYIVTYEGLNERYKGPYKVKGAVTVVR</sequence>
<name>A0A098LGT5_9BACT</name>
<dbReference type="eggNOG" id="COG2152">
    <property type="taxonomic scope" value="Bacteria"/>
</dbReference>
<dbReference type="eggNOG" id="COG3291">
    <property type="taxonomic scope" value="Bacteria"/>
</dbReference>
<keyword evidence="2" id="KW-1185">Reference proteome</keyword>
<protein>
    <submittedName>
        <fullName evidence="1">CHU large protein</fullName>
    </submittedName>
</protein>
<organism evidence="1 2">
    <name type="scientific">Sporocytophaga myxococcoides</name>
    <dbReference type="NCBI Taxonomy" id="153721"/>
    <lineage>
        <taxon>Bacteria</taxon>
        <taxon>Pseudomonadati</taxon>
        <taxon>Bacteroidota</taxon>
        <taxon>Cytophagia</taxon>
        <taxon>Cytophagales</taxon>
        <taxon>Cytophagaceae</taxon>
        <taxon>Sporocytophaga</taxon>
    </lineage>
</organism>
<dbReference type="Proteomes" id="UP000030185">
    <property type="component" value="Unassembled WGS sequence"/>
</dbReference>
<accession>A0A098LGT5</accession>